<feature type="domain" description="EF-hand" evidence="2">
    <location>
        <begin position="15"/>
        <end position="50"/>
    </location>
</feature>
<evidence type="ECO:0000313" key="4">
    <source>
        <dbReference type="Proteomes" id="UP001470230"/>
    </source>
</evidence>
<dbReference type="Pfam" id="PF13499">
    <property type="entry name" value="EF-hand_7"/>
    <property type="match status" value="2"/>
</dbReference>
<dbReference type="PANTHER" id="PTHR23048">
    <property type="entry name" value="MYOSIN LIGHT CHAIN 1, 3"/>
    <property type="match status" value="1"/>
</dbReference>
<evidence type="ECO:0000259" key="2">
    <source>
        <dbReference type="PROSITE" id="PS50222"/>
    </source>
</evidence>
<sequence length="152" mass="17533">MASSSPDQDQIITIDKLEKMHSVFDAYDDDNDGRIDYDKLETLIRAVGFNPTPEEVEDMILDVQKRPFTFCQYLYIVYRHSRAVCVEEELVTAFEVFDRNKSGRLPVATVRSILENTRQPFSSDQIDDLLDHVDIQNDEVDYTTLVHAILNA</sequence>
<dbReference type="EMBL" id="JAPFFF010000009">
    <property type="protein sequence ID" value="KAK8882115.1"/>
    <property type="molecule type" value="Genomic_DNA"/>
</dbReference>
<gene>
    <name evidence="3" type="ORF">M9Y10_044755</name>
</gene>
<reference evidence="3 4" key="1">
    <citation type="submission" date="2024-04" db="EMBL/GenBank/DDBJ databases">
        <title>Tritrichomonas musculus Genome.</title>
        <authorList>
            <person name="Alves-Ferreira E."/>
            <person name="Grigg M."/>
            <person name="Lorenzi H."/>
            <person name="Galac M."/>
        </authorList>
    </citation>
    <scope>NUCLEOTIDE SEQUENCE [LARGE SCALE GENOMIC DNA]</scope>
    <source>
        <strain evidence="3 4">EAF2021</strain>
    </source>
</reference>
<dbReference type="Proteomes" id="UP001470230">
    <property type="component" value="Unassembled WGS sequence"/>
</dbReference>
<dbReference type="InterPro" id="IPR002048">
    <property type="entry name" value="EF_hand_dom"/>
</dbReference>
<proteinExistence type="predicted"/>
<comment type="caution">
    <text evidence="3">The sequence shown here is derived from an EMBL/GenBank/DDBJ whole genome shotgun (WGS) entry which is preliminary data.</text>
</comment>
<keyword evidence="4" id="KW-1185">Reference proteome</keyword>
<evidence type="ECO:0000256" key="1">
    <source>
        <dbReference type="ARBA" id="ARBA00022737"/>
    </source>
</evidence>
<dbReference type="SMART" id="SM00054">
    <property type="entry name" value="EFh"/>
    <property type="match status" value="2"/>
</dbReference>
<dbReference type="SUPFAM" id="SSF47473">
    <property type="entry name" value="EF-hand"/>
    <property type="match status" value="1"/>
</dbReference>
<dbReference type="InterPro" id="IPR011992">
    <property type="entry name" value="EF-hand-dom_pair"/>
</dbReference>
<dbReference type="Gene3D" id="1.10.238.10">
    <property type="entry name" value="EF-hand"/>
    <property type="match status" value="2"/>
</dbReference>
<accession>A0ABR2JTJ9</accession>
<dbReference type="PANTHER" id="PTHR23048:SF0">
    <property type="entry name" value="CALMODULIN LIKE 3"/>
    <property type="match status" value="1"/>
</dbReference>
<dbReference type="InterPro" id="IPR050230">
    <property type="entry name" value="CALM/Myosin/TropC-like"/>
</dbReference>
<protein>
    <submittedName>
        <fullName evidence="3">Calmodulin-like protein 4</fullName>
    </submittedName>
</protein>
<feature type="domain" description="EF-hand" evidence="2">
    <location>
        <begin position="85"/>
        <end position="120"/>
    </location>
</feature>
<name>A0ABR2JTJ9_9EUKA</name>
<keyword evidence="1" id="KW-0677">Repeat</keyword>
<dbReference type="PROSITE" id="PS50222">
    <property type="entry name" value="EF_HAND_2"/>
    <property type="match status" value="2"/>
</dbReference>
<evidence type="ECO:0000313" key="3">
    <source>
        <dbReference type="EMBL" id="KAK8882115.1"/>
    </source>
</evidence>
<organism evidence="3 4">
    <name type="scientific">Tritrichomonas musculus</name>
    <dbReference type="NCBI Taxonomy" id="1915356"/>
    <lineage>
        <taxon>Eukaryota</taxon>
        <taxon>Metamonada</taxon>
        <taxon>Parabasalia</taxon>
        <taxon>Tritrichomonadida</taxon>
        <taxon>Tritrichomonadidae</taxon>
        <taxon>Tritrichomonas</taxon>
    </lineage>
</organism>